<feature type="domain" description="NADH:flavin oxidoreductase/NADH oxidase N-terminal" evidence="4">
    <location>
        <begin position="17"/>
        <end position="400"/>
    </location>
</feature>
<dbReference type="PANTHER" id="PTHR22893:SF93">
    <property type="entry name" value="HYPOTHETICAL OXIDOREDUCTASE (EUROFUNG)"/>
    <property type="match status" value="1"/>
</dbReference>
<organism evidence="5 6">
    <name type="scientific">Penicillium capsulatum</name>
    <dbReference type="NCBI Taxonomy" id="69766"/>
    <lineage>
        <taxon>Eukaryota</taxon>
        <taxon>Fungi</taxon>
        <taxon>Dikarya</taxon>
        <taxon>Ascomycota</taxon>
        <taxon>Pezizomycotina</taxon>
        <taxon>Eurotiomycetes</taxon>
        <taxon>Eurotiomycetidae</taxon>
        <taxon>Eurotiales</taxon>
        <taxon>Aspergillaceae</taxon>
        <taxon>Penicillium</taxon>
    </lineage>
</organism>
<comment type="cofactor">
    <cofactor evidence="1">
        <name>FMN</name>
        <dbReference type="ChEBI" id="CHEBI:58210"/>
    </cofactor>
</comment>
<dbReference type="EMBL" id="JAPQKO010000002">
    <property type="protein sequence ID" value="KAJ5180973.1"/>
    <property type="molecule type" value="Genomic_DNA"/>
</dbReference>
<evidence type="ECO:0000259" key="4">
    <source>
        <dbReference type="Pfam" id="PF00724"/>
    </source>
</evidence>
<dbReference type="InterPro" id="IPR013785">
    <property type="entry name" value="Aldolase_TIM"/>
</dbReference>
<dbReference type="FunFam" id="3.20.20.70:FF:000059">
    <property type="entry name" value="N-ethylmaleimide reductase, FMN-linked"/>
    <property type="match status" value="1"/>
</dbReference>
<reference evidence="5" key="1">
    <citation type="submission" date="2022-11" db="EMBL/GenBank/DDBJ databases">
        <authorList>
            <person name="Petersen C."/>
        </authorList>
    </citation>
    <scope>NUCLEOTIDE SEQUENCE</scope>
    <source>
        <strain evidence="5">IBT 21917</strain>
    </source>
</reference>
<dbReference type="InterPro" id="IPR001155">
    <property type="entry name" value="OxRdtase_FMN_N"/>
</dbReference>
<dbReference type="PANTHER" id="PTHR22893">
    <property type="entry name" value="NADH OXIDOREDUCTASE-RELATED"/>
    <property type="match status" value="1"/>
</dbReference>
<protein>
    <submittedName>
        <fullName evidence="5">12-oxophytodienoate reductase</fullName>
    </submittedName>
</protein>
<dbReference type="GO" id="GO:0005829">
    <property type="term" value="C:cytosol"/>
    <property type="evidence" value="ECO:0007669"/>
    <property type="project" value="UniProtKB-ARBA"/>
</dbReference>
<dbReference type="Proteomes" id="UP001146351">
    <property type="component" value="Unassembled WGS sequence"/>
</dbReference>
<accession>A0A9W9IKU9</accession>
<dbReference type="AlphaFoldDB" id="A0A9W9IKU9"/>
<evidence type="ECO:0000256" key="3">
    <source>
        <dbReference type="ARBA" id="ARBA00023002"/>
    </source>
</evidence>
<keyword evidence="6" id="KW-1185">Reference proteome</keyword>
<dbReference type="GO" id="GO:0016628">
    <property type="term" value="F:oxidoreductase activity, acting on the CH-CH group of donors, NAD or NADP as acceptor"/>
    <property type="evidence" value="ECO:0007669"/>
    <property type="project" value="UniProtKB-ARBA"/>
</dbReference>
<keyword evidence="3" id="KW-0560">Oxidoreductase</keyword>
<evidence type="ECO:0000313" key="5">
    <source>
        <dbReference type="EMBL" id="KAJ5180973.1"/>
    </source>
</evidence>
<reference evidence="5" key="2">
    <citation type="journal article" date="2023" name="IMA Fungus">
        <title>Comparative genomic study of the Penicillium genus elucidates a diverse pangenome and 15 lateral gene transfer events.</title>
        <authorList>
            <person name="Petersen C."/>
            <person name="Sorensen T."/>
            <person name="Nielsen M.R."/>
            <person name="Sondergaard T.E."/>
            <person name="Sorensen J.L."/>
            <person name="Fitzpatrick D.A."/>
            <person name="Frisvad J.C."/>
            <person name="Nielsen K.L."/>
        </authorList>
    </citation>
    <scope>NUCLEOTIDE SEQUENCE</scope>
    <source>
        <strain evidence="5">IBT 21917</strain>
    </source>
</reference>
<comment type="caution">
    <text evidence="5">The sequence shown here is derived from an EMBL/GenBank/DDBJ whole genome shotgun (WGS) entry which is preliminary data.</text>
</comment>
<dbReference type="Pfam" id="PF00724">
    <property type="entry name" value="Oxidored_FMN"/>
    <property type="match status" value="1"/>
</dbReference>
<dbReference type="OrthoDB" id="276546at2759"/>
<dbReference type="GO" id="GO:0010181">
    <property type="term" value="F:FMN binding"/>
    <property type="evidence" value="ECO:0007669"/>
    <property type="project" value="InterPro"/>
</dbReference>
<dbReference type="Gene3D" id="3.20.20.70">
    <property type="entry name" value="Aldolase class I"/>
    <property type="match status" value="1"/>
</dbReference>
<name>A0A9W9IKU9_9EURO</name>
<comment type="similarity">
    <text evidence="2">Belongs to the NADH:flavin oxidoreductase/NADH oxidase family.</text>
</comment>
<evidence type="ECO:0000256" key="2">
    <source>
        <dbReference type="ARBA" id="ARBA00005979"/>
    </source>
</evidence>
<proteinExistence type="inferred from homology"/>
<sequence>MATSEATPKMSCRAGSKLFQPLAIADGRINLEHRVIHAPMTRNRGVPLQHVSTPENPNRIWYPGDLMTTYYGQRATKGGLIVTEGVPISFESNGMPGVCGIFTPEQVNGWKRVVDAVHSKGGYLYCQLWHAGRATIPQMTGSPAVSASATVWDSPSECYSHIPEGYDAPVRYSDHPPVEMSVSHIKSTIQDYCRAARTAMEIGFDGVEIVAHNGYLAEQFLSTNINKRTDEYGGTIEKRCAFVLELMDELARAIGGHNLAIRLTPFGLFNQARSEQRVETWTFLCQRLKEQIPNLSYVSFIEPVSSSRESPRISSSFVAQIHEQYFSNEEKMAFLRDWGLADVTLDTFRNIFAETPFFSAGGWNDKNAWEVIETGKYDGLLFARLFASNPDLVYRLKHGLGLAQFEQQKFFGPFEDNAAGYIDYPSLED</sequence>
<evidence type="ECO:0000313" key="6">
    <source>
        <dbReference type="Proteomes" id="UP001146351"/>
    </source>
</evidence>
<dbReference type="SUPFAM" id="SSF51395">
    <property type="entry name" value="FMN-linked oxidoreductases"/>
    <property type="match status" value="1"/>
</dbReference>
<gene>
    <name evidence="5" type="ORF">N7492_004183</name>
</gene>
<dbReference type="InterPro" id="IPR045247">
    <property type="entry name" value="Oye-like"/>
</dbReference>
<evidence type="ECO:0000256" key="1">
    <source>
        <dbReference type="ARBA" id="ARBA00001917"/>
    </source>
</evidence>